<evidence type="ECO:0000313" key="2">
    <source>
        <dbReference type="Proteomes" id="UP000005709"/>
    </source>
</evidence>
<organism evidence="1 2">
    <name type="scientific">Campylobacter gracilis RM3268</name>
    <dbReference type="NCBI Taxonomy" id="553220"/>
    <lineage>
        <taxon>Bacteria</taxon>
        <taxon>Pseudomonadati</taxon>
        <taxon>Campylobacterota</taxon>
        <taxon>Epsilonproteobacteria</taxon>
        <taxon>Campylobacterales</taxon>
        <taxon>Campylobacteraceae</taxon>
        <taxon>Campylobacter</taxon>
    </lineage>
</organism>
<dbReference type="Proteomes" id="UP000005709">
    <property type="component" value="Unassembled WGS sequence"/>
</dbReference>
<accession>C8PJ37</accession>
<gene>
    <name evidence="1" type="ORF">CAMGR0001_1236</name>
</gene>
<dbReference type="EMBL" id="ACYG01000027">
    <property type="protein sequence ID" value="EEV16942.1"/>
    <property type="molecule type" value="Genomic_DNA"/>
</dbReference>
<dbReference type="AlphaFoldDB" id="C8PJ37"/>
<evidence type="ECO:0000313" key="1">
    <source>
        <dbReference type="EMBL" id="EEV16942.1"/>
    </source>
</evidence>
<name>C8PJ37_9BACT</name>
<keyword evidence="2" id="KW-1185">Reference proteome</keyword>
<reference evidence="1 2" key="1">
    <citation type="submission" date="2009-07" db="EMBL/GenBank/DDBJ databases">
        <authorList>
            <person name="Madupu R."/>
            <person name="Sebastian Y."/>
            <person name="Durkin A.S."/>
            <person name="Torralba M."/>
            <person name="Methe B."/>
            <person name="Sutton G.G."/>
            <person name="Strausberg R.L."/>
            <person name="Nelson K.E."/>
        </authorList>
    </citation>
    <scope>NUCLEOTIDE SEQUENCE [LARGE SCALE GENOMIC DNA]</scope>
    <source>
        <strain evidence="1 2">RM3268</strain>
    </source>
</reference>
<proteinExistence type="predicted"/>
<protein>
    <submittedName>
        <fullName evidence="1">Uncharacterized protein</fullName>
    </submittedName>
</protein>
<sequence length="57" mass="6744">MRNSAKFKRDRADIALPQNTRRISIALAYAAGKPRKMKFYAKSHEFYRNLARILFKI</sequence>
<comment type="caution">
    <text evidence="1">The sequence shown here is derived from an EMBL/GenBank/DDBJ whole genome shotgun (WGS) entry which is preliminary data.</text>
</comment>